<evidence type="ECO:0000313" key="2">
    <source>
        <dbReference type="EMBL" id="CAD8140127.1"/>
    </source>
</evidence>
<sequence length="318" mass="36232">MLLCLLFQLIRTQIFDCSITSSECSDNYSPVCGLTINLLSIQTFMNECYACKANLVVKYKNGECTDYSDEKTPNNHNDDKNEYSNSTFFPSGNYTQLFSCSDPRPSICGTNQKLTCGFLDSLTDCYGKYCQTQFINECHACRNTSIHNYFFGKCSEYKQRQATVIQCNSDQKNQCDIMEQIDVCGFLNETAVCQNQPCLQPFKNTCEPCNQSNIKSYFIGNCNDYNNLFFGTDQDQIEDASEQQQKYQYCQPERPSSCNQDFSQTCGVLKSCNGTGCERIYDNPCSACQNTLIEGYYIGQCQQNFGYIFSILMIQLLF</sequence>
<name>A0A8S1SLA1_PAROT</name>
<dbReference type="InterPro" id="IPR002350">
    <property type="entry name" value="Kazal_dom"/>
</dbReference>
<dbReference type="PROSITE" id="PS51465">
    <property type="entry name" value="KAZAL_2"/>
    <property type="match status" value="1"/>
</dbReference>
<evidence type="ECO:0000313" key="3">
    <source>
        <dbReference type="Proteomes" id="UP000683925"/>
    </source>
</evidence>
<feature type="domain" description="Kazal-like" evidence="1">
    <location>
        <begin position="11"/>
        <end position="66"/>
    </location>
</feature>
<accession>A0A8S1SLA1</accession>
<proteinExistence type="predicted"/>
<gene>
    <name evidence="2" type="ORF">POCTA_138.1.T0110242</name>
</gene>
<dbReference type="AlphaFoldDB" id="A0A8S1SLA1"/>
<dbReference type="Proteomes" id="UP000683925">
    <property type="component" value="Unassembled WGS sequence"/>
</dbReference>
<protein>
    <recommendedName>
        <fullName evidence="1">Kazal-like domain-containing protein</fullName>
    </recommendedName>
</protein>
<dbReference type="OrthoDB" id="287417at2759"/>
<dbReference type="EMBL" id="CAJJDP010000010">
    <property type="protein sequence ID" value="CAD8140127.1"/>
    <property type="molecule type" value="Genomic_DNA"/>
</dbReference>
<reference evidence="2" key="1">
    <citation type="submission" date="2021-01" db="EMBL/GenBank/DDBJ databases">
        <authorList>
            <consortium name="Genoscope - CEA"/>
            <person name="William W."/>
        </authorList>
    </citation>
    <scope>NUCLEOTIDE SEQUENCE</scope>
</reference>
<organism evidence="2 3">
    <name type="scientific">Paramecium octaurelia</name>
    <dbReference type="NCBI Taxonomy" id="43137"/>
    <lineage>
        <taxon>Eukaryota</taxon>
        <taxon>Sar</taxon>
        <taxon>Alveolata</taxon>
        <taxon>Ciliophora</taxon>
        <taxon>Intramacronucleata</taxon>
        <taxon>Oligohymenophorea</taxon>
        <taxon>Peniculida</taxon>
        <taxon>Parameciidae</taxon>
        <taxon>Paramecium</taxon>
    </lineage>
</organism>
<comment type="caution">
    <text evidence="2">The sequence shown here is derived from an EMBL/GenBank/DDBJ whole genome shotgun (WGS) entry which is preliminary data.</text>
</comment>
<evidence type="ECO:0000259" key="1">
    <source>
        <dbReference type="PROSITE" id="PS51465"/>
    </source>
</evidence>
<keyword evidence="3" id="KW-1185">Reference proteome</keyword>
<dbReference type="OMA" id="INECHAC"/>